<dbReference type="Proteomes" id="UP000192596">
    <property type="component" value="Unassembled WGS sequence"/>
</dbReference>
<organism evidence="2 3">
    <name type="scientific">Cryoendolithus antarcticus</name>
    <dbReference type="NCBI Taxonomy" id="1507870"/>
    <lineage>
        <taxon>Eukaryota</taxon>
        <taxon>Fungi</taxon>
        <taxon>Dikarya</taxon>
        <taxon>Ascomycota</taxon>
        <taxon>Pezizomycotina</taxon>
        <taxon>Dothideomycetes</taxon>
        <taxon>Dothideomycetidae</taxon>
        <taxon>Cladosporiales</taxon>
        <taxon>Cladosporiaceae</taxon>
        <taxon>Cryoendolithus</taxon>
    </lineage>
</organism>
<feature type="region of interest" description="Disordered" evidence="1">
    <location>
        <begin position="34"/>
        <end position="71"/>
    </location>
</feature>
<gene>
    <name evidence="2" type="ORF">B0A48_08709</name>
</gene>
<dbReference type="AlphaFoldDB" id="A0A1V8T4E2"/>
<dbReference type="EMBL" id="NAJO01000017">
    <property type="protein sequence ID" value="OQO06121.1"/>
    <property type="molecule type" value="Genomic_DNA"/>
</dbReference>
<protein>
    <submittedName>
        <fullName evidence="2">Uncharacterized protein</fullName>
    </submittedName>
</protein>
<dbReference type="InParanoid" id="A0A1V8T4E2"/>
<evidence type="ECO:0000256" key="1">
    <source>
        <dbReference type="SAM" id="MobiDB-lite"/>
    </source>
</evidence>
<keyword evidence="3" id="KW-1185">Reference proteome</keyword>
<evidence type="ECO:0000313" key="2">
    <source>
        <dbReference type="EMBL" id="OQO06121.1"/>
    </source>
</evidence>
<reference evidence="3" key="1">
    <citation type="submission" date="2017-03" db="EMBL/GenBank/DDBJ databases">
        <title>Genomes of endolithic fungi from Antarctica.</title>
        <authorList>
            <person name="Coleine C."/>
            <person name="Masonjones S."/>
            <person name="Stajich J.E."/>
        </authorList>
    </citation>
    <scope>NUCLEOTIDE SEQUENCE [LARGE SCALE GENOMIC DNA]</scope>
    <source>
        <strain evidence="3">CCFEE 5527</strain>
    </source>
</reference>
<name>A0A1V8T4E2_9PEZI</name>
<proteinExistence type="predicted"/>
<sequence>MAPFMFTRASVSAASPSAAIPITTLKRTNAFRRPVRHSEHPAVHKKRPSRPTIQIQPSGPTHGPFRKFSHVPEPSYHGDVNAYSYVSDRGSGPYAHSRIMRERAESGRTMFSTGEINQLINAKSGRAPTLGRFHFEGGDGKPVRHASHFARKLMKVADAIEYGPLLEEDEMEVEQPMWRSVGKAYGGWRDGQGRLFGEGDMRMPGELIDEDDGRFDIRGQFFGRGKIREPGW</sequence>
<accession>A0A1V8T4E2</accession>
<evidence type="ECO:0000313" key="3">
    <source>
        <dbReference type="Proteomes" id="UP000192596"/>
    </source>
</evidence>
<comment type="caution">
    <text evidence="2">The sequence shown here is derived from an EMBL/GenBank/DDBJ whole genome shotgun (WGS) entry which is preliminary data.</text>
</comment>